<reference evidence="1 2" key="1">
    <citation type="submission" date="2014-12" db="EMBL/GenBank/DDBJ databases">
        <title>Complete genome sequences of three Vibrio cholerae specific bacteriophages.</title>
        <authorList>
            <person name="Bhandare S.G."/>
            <person name="Warry A."/>
            <person name="Emes R.D."/>
            <person name="Hooton S.P.T."/>
            <person name="Barrow P.A."/>
            <person name="Atterbury R.J."/>
        </authorList>
    </citation>
    <scope>NUCLEOTIDE SEQUENCE [LARGE SCALE GENOMIC DNA]</scope>
</reference>
<gene>
    <name evidence="1" type="ORF">SBVP1_0002</name>
</gene>
<name>A0A0B5HDU9_9CAUD</name>
<protein>
    <submittedName>
        <fullName evidence="1">Uncharacterized protein</fullName>
    </submittedName>
</protein>
<organism evidence="1 2">
    <name type="scientific">Vibrio phage phi 1</name>
    <dbReference type="NCBI Taxonomy" id="1589297"/>
    <lineage>
        <taxon>Viruses</taxon>
        <taxon>Duplodnaviria</taxon>
        <taxon>Heunggongvirae</taxon>
        <taxon>Uroviricota</taxon>
        <taxon>Caudoviricetes</taxon>
        <taxon>Schitoviridae</taxon>
        <taxon>Pacinivirus</taxon>
        <taxon>Pacinivirus phi1</taxon>
    </lineage>
</organism>
<keyword evidence="2" id="KW-1185">Reference proteome</keyword>
<evidence type="ECO:0000313" key="1">
    <source>
        <dbReference type="EMBL" id="AJF40660.1"/>
    </source>
</evidence>
<dbReference type="Proteomes" id="UP000031803">
    <property type="component" value="Segment"/>
</dbReference>
<sequence>MKLLNTYDSSAKTLIWFHYSTGYRIRDPREGNQINRVFNKLSTLTTLITLGRFNNWIVDGQLTIRTKDNQ</sequence>
<proteinExistence type="predicted"/>
<dbReference type="GeneID" id="26625599"/>
<dbReference type="KEGG" id="vg:26625599"/>
<evidence type="ECO:0000313" key="2">
    <source>
        <dbReference type="Proteomes" id="UP000031803"/>
    </source>
</evidence>
<dbReference type="RefSeq" id="YP_009198520.1">
    <property type="nucleotide sequence ID" value="NC_028799.1"/>
</dbReference>
<dbReference type="EMBL" id="KP280062">
    <property type="protein sequence ID" value="AJF40660.1"/>
    <property type="molecule type" value="Genomic_DNA"/>
</dbReference>
<accession>A0A0B5HDU9</accession>